<dbReference type="AlphaFoldDB" id="A0A6A5Y5N6"/>
<organism evidence="1 2">
    <name type="scientific">Aaosphaeria arxii CBS 175.79</name>
    <dbReference type="NCBI Taxonomy" id="1450172"/>
    <lineage>
        <taxon>Eukaryota</taxon>
        <taxon>Fungi</taxon>
        <taxon>Dikarya</taxon>
        <taxon>Ascomycota</taxon>
        <taxon>Pezizomycotina</taxon>
        <taxon>Dothideomycetes</taxon>
        <taxon>Pleosporomycetidae</taxon>
        <taxon>Pleosporales</taxon>
        <taxon>Pleosporales incertae sedis</taxon>
        <taxon>Aaosphaeria</taxon>
    </lineage>
</organism>
<dbReference type="SMART" id="SM00855">
    <property type="entry name" value="PGAM"/>
    <property type="match status" value="1"/>
</dbReference>
<dbReference type="PANTHER" id="PTHR48100:SF54">
    <property type="entry name" value="PHOSPHATASE SPAC5H10.03-RELATED"/>
    <property type="match status" value="1"/>
</dbReference>
<dbReference type="PANTHER" id="PTHR48100">
    <property type="entry name" value="BROAD-SPECIFICITY PHOSPHATASE YOR283W-RELATED"/>
    <property type="match status" value="1"/>
</dbReference>
<keyword evidence="2" id="KW-1185">Reference proteome</keyword>
<evidence type="ECO:0000313" key="2">
    <source>
        <dbReference type="Proteomes" id="UP000799778"/>
    </source>
</evidence>
<evidence type="ECO:0000313" key="1">
    <source>
        <dbReference type="EMBL" id="KAF2020865.1"/>
    </source>
</evidence>
<name>A0A6A5Y5N6_9PLEO</name>
<dbReference type="SUPFAM" id="SSF53254">
    <property type="entry name" value="Phosphoglycerate mutase-like"/>
    <property type="match status" value="1"/>
</dbReference>
<dbReference type="OrthoDB" id="496981at2759"/>
<gene>
    <name evidence="1" type="ORF">BU24DRAFT_416533</name>
</gene>
<protein>
    <submittedName>
        <fullName evidence="1">Phosphoglycerate mutase family protein-like protein</fullName>
    </submittedName>
</protein>
<dbReference type="Proteomes" id="UP000799778">
    <property type="component" value="Unassembled WGS sequence"/>
</dbReference>
<dbReference type="InterPro" id="IPR029033">
    <property type="entry name" value="His_PPase_superfam"/>
</dbReference>
<dbReference type="Gene3D" id="3.40.50.1240">
    <property type="entry name" value="Phosphoglycerate mutase-like"/>
    <property type="match status" value="1"/>
</dbReference>
<proteinExistence type="predicted"/>
<dbReference type="GO" id="GO:0016791">
    <property type="term" value="F:phosphatase activity"/>
    <property type="evidence" value="ECO:0007669"/>
    <property type="project" value="TreeGrafter"/>
</dbReference>
<dbReference type="GO" id="GO:0005737">
    <property type="term" value="C:cytoplasm"/>
    <property type="evidence" value="ECO:0007669"/>
    <property type="project" value="TreeGrafter"/>
</dbReference>
<dbReference type="EMBL" id="ML978066">
    <property type="protein sequence ID" value="KAF2020865.1"/>
    <property type="molecule type" value="Genomic_DNA"/>
</dbReference>
<dbReference type="GeneID" id="54283875"/>
<dbReference type="InterPro" id="IPR013078">
    <property type="entry name" value="His_Pase_superF_clade-1"/>
</dbReference>
<dbReference type="Pfam" id="PF00300">
    <property type="entry name" value="His_Phos_1"/>
    <property type="match status" value="1"/>
</dbReference>
<dbReference type="InterPro" id="IPR050275">
    <property type="entry name" value="PGM_Phosphatase"/>
</dbReference>
<accession>A0A6A5Y5N6</accession>
<dbReference type="CDD" id="cd07067">
    <property type="entry name" value="HP_PGM_like"/>
    <property type="match status" value="1"/>
</dbReference>
<reference evidence="1" key="1">
    <citation type="journal article" date="2020" name="Stud. Mycol.">
        <title>101 Dothideomycetes genomes: a test case for predicting lifestyles and emergence of pathogens.</title>
        <authorList>
            <person name="Haridas S."/>
            <person name="Albert R."/>
            <person name="Binder M."/>
            <person name="Bloem J."/>
            <person name="Labutti K."/>
            <person name="Salamov A."/>
            <person name="Andreopoulos B."/>
            <person name="Baker S."/>
            <person name="Barry K."/>
            <person name="Bills G."/>
            <person name="Bluhm B."/>
            <person name="Cannon C."/>
            <person name="Castanera R."/>
            <person name="Culley D."/>
            <person name="Daum C."/>
            <person name="Ezra D."/>
            <person name="Gonzalez J."/>
            <person name="Henrissat B."/>
            <person name="Kuo A."/>
            <person name="Liang C."/>
            <person name="Lipzen A."/>
            <person name="Lutzoni F."/>
            <person name="Magnuson J."/>
            <person name="Mondo S."/>
            <person name="Nolan M."/>
            <person name="Ohm R."/>
            <person name="Pangilinan J."/>
            <person name="Park H.-J."/>
            <person name="Ramirez L."/>
            <person name="Alfaro M."/>
            <person name="Sun H."/>
            <person name="Tritt A."/>
            <person name="Yoshinaga Y."/>
            <person name="Zwiers L.-H."/>
            <person name="Turgeon B."/>
            <person name="Goodwin S."/>
            <person name="Spatafora J."/>
            <person name="Crous P."/>
            <person name="Grigoriev I."/>
        </authorList>
    </citation>
    <scope>NUCLEOTIDE SEQUENCE</scope>
    <source>
        <strain evidence="1">CBS 175.79</strain>
    </source>
</reference>
<dbReference type="RefSeq" id="XP_033389204.1">
    <property type="nucleotide sequence ID" value="XM_033526478.1"/>
</dbReference>
<sequence>MAPQHIHLIRHAQGHHNLCIANHSLRDPSLTTLGEQQCSELWTTHASTLKNVDLIIASPLRRTLYTALLTFKSHLAANPSLRIVALPDIQETTALPCDTGSSPEALREEFKDYPAVDLSLVQEGWNEKHEGAYRPRTDLIARRTARARRFFRECEGLEVAVVAHGGLMHFLTEDWAGSMAGTGTGWKNCELRTYTFDESGEAASENASLRETDESLKRRSQDLIPLTVEEQTQLREIAQESWVKDGFIRFPTREEEVSAHL</sequence>